<dbReference type="InterPro" id="IPR029752">
    <property type="entry name" value="D-isomer_DH_CS1"/>
</dbReference>
<dbReference type="PROSITE" id="PS00065">
    <property type="entry name" value="D_2_HYDROXYACID_DH_1"/>
    <property type="match status" value="1"/>
</dbReference>
<dbReference type="EMBL" id="CADCWN010000308">
    <property type="protein sequence ID" value="CAA9586018.1"/>
    <property type="molecule type" value="Genomic_DNA"/>
</dbReference>
<proteinExistence type="inferred from homology"/>
<dbReference type="GO" id="GO:0004617">
    <property type="term" value="F:phosphoglycerate dehydrogenase activity"/>
    <property type="evidence" value="ECO:0007669"/>
    <property type="project" value="UniProtKB-EC"/>
</dbReference>
<feature type="domain" description="D-isomer specific 2-hydroxyacid dehydrogenase NAD-binding" evidence="7">
    <location>
        <begin position="111"/>
        <end position="290"/>
    </location>
</feature>
<dbReference type="Pfam" id="PF02826">
    <property type="entry name" value="2-Hacid_dh_C"/>
    <property type="match status" value="1"/>
</dbReference>
<reference evidence="8" key="1">
    <citation type="submission" date="2020-02" db="EMBL/GenBank/DDBJ databases">
        <authorList>
            <person name="Meier V. D."/>
        </authorList>
    </citation>
    <scope>NUCLEOTIDE SEQUENCE</scope>
    <source>
        <strain evidence="8">AVDCRST_MAG18</strain>
    </source>
</reference>
<keyword evidence="2" id="KW-0028">Amino-acid biosynthesis</keyword>
<feature type="domain" description="D-isomer specific 2-hydroxyacid dehydrogenase catalytic" evidence="6">
    <location>
        <begin position="9"/>
        <end position="322"/>
    </location>
</feature>
<dbReference type="InterPro" id="IPR006139">
    <property type="entry name" value="D-isomer_2_OHA_DH_cat_dom"/>
</dbReference>
<sequence>MPETGRPKVLLVESLYHPDGEALLAEHADVITASDATDEELAIAIRDAHAALVRYPARLGREVIREARNLLVISTSGRGTDAIDIAEATERGIAVVNNPGLGRVPVSEHTLALILDLAKEVTRDDRRVRAGVGWEDRHESQRFELEERTLGIIGLGSIGREVARKCRAAFNMRVIAYDPYVEPATVAPLGIELVETLDELLTASAVVTCHAELTPETRGMLGEAQLRRMRPEAILVNTARGPIVQPDALALALREGWIRGAALDVFAVEPPGPDNPLYALDNLVLTPHTAGLTAEARRELALSAATQVLQVLRGERPRALVNPIVWDEVRERRPTTY</sequence>
<dbReference type="InterPro" id="IPR006140">
    <property type="entry name" value="D-isomer_DH_NAD-bd"/>
</dbReference>
<dbReference type="PANTHER" id="PTHR42789">
    <property type="entry name" value="D-ISOMER SPECIFIC 2-HYDROXYACID DEHYDROGENASE FAMILY PROTEIN (AFU_ORTHOLOGUE AFUA_6G10090)"/>
    <property type="match status" value="1"/>
</dbReference>
<dbReference type="SUPFAM" id="SSF52283">
    <property type="entry name" value="Formate/glycerate dehydrogenase catalytic domain-like"/>
    <property type="match status" value="1"/>
</dbReference>
<dbReference type="InterPro" id="IPR036291">
    <property type="entry name" value="NAD(P)-bd_dom_sf"/>
</dbReference>
<keyword evidence="4" id="KW-0520">NAD</keyword>
<name>A0A6J4VRR5_9BACT</name>
<dbReference type="AlphaFoldDB" id="A0A6J4VRR5"/>
<dbReference type="GO" id="GO:0051287">
    <property type="term" value="F:NAD binding"/>
    <property type="evidence" value="ECO:0007669"/>
    <property type="project" value="InterPro"/>
</dbReference>
<evidence type="ECO:0000256" key="5">
    <source>
        <dbReference type="RuleBase" id="RU003719"/>
    </source>
</evidence>
<accession>A0A6J4VRR5</accession>
<dbReference type="InterPro" id="IPR050857">
    <property type="entry name" value="D-2-hydroxyacid_DH"/>
</dbReference>
<dbReference type="Gene3D" id="3.40.50.720">
    <property type="entry name" value="NAD(P)-binding Rossmann-like Domain"/>
    <property type="match status" value="2"/>
</dbReference>
<dbReference type="GO" id="GO:0008652">
    <property type="term" value="P:amino acid biosynthetic process"/>
    <property type="evidence" value="ECO:0007669"/>
    <property type="project" value="UniProtKB-KW"/>
</dbReference>
<evidence type="ECO:0000256" key="2">
    <source>
        <dbReference type="ARBA" id="ARBA00022605"/>
    </source>
</evidence>
<evidence type="ECO:0000313" key="8">
    <source>
        <dbReference type="EMBL" id="CAA9586018.1"/>
    </source>
</evidence>
<dbReference type="PANTHER" id="PTHR42789:SF1">
    <property type="entry name" value="D-ISOMER SPECIFIC 2-HYDROXYACID DEHYDROGENASE FAMILY PROTEIN (AFU_ORTHOLOGUE AFUA_6G10090)"/>
    <property type="match status" value="1"/>
</dbReference>
<comment type="similarity">
    <text evidence="1 5">Belongs to the D-isomer specific 2-hydroxyacid dehydrogenase family.</text>
</comment>
<evidence type="ECO:0000259" key="7">
    <source>
        <dbReference type="Pfam" id="PF02826"/>
    </source>
</evidence>
<dbReference type="SUPFAM" id="SSF51735">
    <property type="entry name" value="NAD(P)-binding Rossmann-fold domains"/>
    <property type="match status" value="1"/>
</dbReference>
<evidence type="ECO:0000256" key="4">
    <source>
        <dbReference type="ARBA" id="ARBA00023027"/>
    </source>
</evidence>
<dbReference type="EC" id="1.1.1.95" evidence="8"/>
<dbReference type="CDD" id="cd12173">
    <property type="entry name" value="PGDH_4"/>
    <property type="match status" value="1"/>
</dbReference>
<gene>
    <name evidence="8" type="ORF">AVDCRST_MAG18-3849</name>
</gene>
<dbReference type="Pfam" id="PF00389">
    <property type="entry name" value="2-Hacid_dh"/>
    <property type="match status" value="1"/>
</dbReference>
<keyword evidence="3 5" id="KW-0560">Oxidoreductase</keyword>
<protein>
    <submittedName>
        <fullName evidence="8">D-3-phosphoglycerate dehydrogenase</fullName>
        <ecNumber evidence="8">1.1.1.95</ecNumber>
    </submittedName>
</protein>
<evidence type="ECO:0000259" key="6">
    <source>
        <dbReference type="Pfam" id="PF00389"/>
    </source>
</evidence>
<evidence type="ECO:0000256" key="3">
    <source>
        <dbReference type="ARBA" id="ARBA00023002"/>
    </source>
</evidence>
<evidence type="ECO:0000256" key="1">
    <source>
        <dbReference type="ARBA" id="ARBA00005854"/>
    </source>
</evidence>
<organism evidence="8">
    <name type="scientific">uncultured Thermomicrobiales bacterium</name>
    <dbReference type="NCBI Taxonomy" id="1645740"/>
    <lineage>
        <taxon>Bacteria</taxon>
        <taxon>Pseudomonadati</taxon>
        <taxon>Thermomicrobiota</taxon>
        <taxon>Thermomicrobia</taxon>
        <taxon>Thermomicrobiales</taxon>
        <taxon>environmental samples</taxon>
    </lineage>
</organism>
<dbReference type="FunFam" id="3.40.50.720:FF:000203">
    <property type="entry name" value="D-3-phosphoglycerate dehydrogenase (SerA)"/>
    <property type="match status" value="1"/>
</dbReference>